<feature type="compositionally biased region" description="Polar residues" evidence="1">
    <location>
        <begin position="13"/>
        <end position="22"/>
    </location>
</feature>
<evidence type="ECO:0000256" key="1">
    <source>
        <dbReference type="SAM" id="MobiDB-lite"/>
    </source>
</evidence>
<evidence type="ECO:0000313" key="3">
    <source>
        <dbReference type="Proteomes" id="UP001152795"/>
    </source>
</evidence>
<organism evidence="2 3">
    <name type="scientific">Paramuricea clavata</name>
    <name type="common">Red gorgonian</name>
    <name type="synonym">Violescent sea-whip</name>
    <dbReference type="NCBI Taxonomy" id="317549"/>
    <lineage>
        <taxon>Eukaryota</taxon>
        <taxon>Metazoa</taxon>
        <taxon>Cnidaria</taxon>
        <taxon>Anthozoa</taxon>
        <taxon>Octocorallia</taxon>
        <taxon>Malacalcyonacea</taxon>
        <taxon>Plexauridae</taxon>
        <taxon>Paramuricea</taxon>
    </lineage>
</organism>
<sequence>MTSEHKENKPSHKTTSSQQKPISKSLLRKLAYFNRSTADALESEYGSDKINRQYTLLKTKLDEAYDLIQTIQGLKLDSDESDEAIDQWTQERKLQ</sequence>
<proteinExistence type="predicted"/>
<dbReference type="AlphaFoldDB" id="A0A7D9JNZ8"/>
<dbReference type="Proteomes" id="UP001152795">
    <property type="component" value="Unassembled WGS sequence"/>
</dbReference>
<evidence type="ECO:0000313" key="2">
    <source>
        <dbReference type="EMBL" id="CAB4033054.1"/>
    </source>
</evidence>
<name>A0A7D9JNZ8_PARCT</name>
<comment type="caution">
    <text evidence="2">The sequence shown here is derived from an EMBL/GenBank/DDBJ whole genome shotgun (WGS) entry which is preliminary data.</text>
</comment>
<reference evidence="2" key="1">
    <citation type="submission" date="2020-04" db="EMBL/GenBank/DDBJ databases">
        <authorList>
            <person name="Alioto T."/>
            <person name="Alioto T."/>
            <person name="Gomez Garrido J."/>
        </authorList>
    </citation>
    <scope>NUCLEOTIDE SEQUENCE</scope>
    <source>
        <strain evidence="2">A484AB</strain>
    </source>
</reference>
<feature type="region of interest" description="Disordered" evidence="1">
    <location>
        <begin position="1"/>
        <end position="23"/>
    </location>
</feature>
<keyword evidence="3" id="KW-1185">Reference proteome</keyword>
<feature type="compositionally biased region" description="Basic and acidic residues" evidence="1">
    <location>
        <begin position="1"/>
        <end position="10"/>
    </location>
</feature>
<dbReference type="EMBL" id="CACRXK020018918">
    <property type="protein sequence ID" value="CAB4033054.1"/>
    <property type="molecule type" value="Genomic_DNA"/>
</dbReference>
<accession>A0A7D9JNZ8</accession>
<gene>
    <name evidence="2" type="ORF">PACLA_8A050212</name>
</gene>
<feature type="non-terminal residue" evidence="2">
    <location>
        <position position="95"/>
    </location>
</feature>
<protein>
    <submittedName>
        <fullName evidence="2">Uncharacterized protein</fullName>
    </submittedName>
</protein>